<dbReference type="OrthoDB" id="5427664at2759"/>
<feature type="compositionally biased region" description="Basic residues" evidence="1">
    <location>
        <begin position="235"/>
        <end position="251"/>
    </location>
</feature>
<feature type="region of interest" description="Disordered" evidence="1">
    <location>
        <begin position="426"/>
        <end position="535"/>
    </location>
</feature>
<dbReference type="OMA" id="REYHEPA"/>
<name>S7PWI8_GLOTA</name>
<keyword evidence="2" id="KW-0472">Membrane</keyword>
<evidence type="ECO:0000313" key="4">
    <source>
        <dbReference type="Proteomes" id="UP000030669"/>
    </source>
</evidence>
<proteinExistence type="predicted"/>
<dbReference type="RefSeq" id="XP_007869636.1">
    <property type="nucleotide sequence ID" value="XM_007871445.1"/>
</dbReference>
<evidence type="ECO:0000256" key="1">
    <source>
        <dbReference type="SAM" id="MobiDB-lite"/>
    </source>
</evidence>
<dbReference type="GeneID" id="19300391"/>
<accession>S7PWI8</accession>
<feature type="region of interest" description="Disordered" evidence="1">
    <location>
        <begin position="189"/>
        <end position="331"/>
    </location>
</feature>
<feature type="compositionally biased region" description="Basic residues" evidence="1">
    <location>
        <begin position="443"/>
        <end position="452"/>
    </location>
</feature>
<dbReference type="AlphaFoldDB" id="S7PWI8"/>
<keyword evidence="4" id="KW-1185">Reference proteome</keyword>
<protein>
    <submittedName>
        <fullName evidence="3">Uncharacterized protein</fullName>
    </submittedName>
</protein>
<feature type="transmembrane region" description="Helical" evidence="2">
    <location>
        <begin position="396"/>
        <end position="418"/>
    </location>
</feature>
<feature type="compositionally biased region" description="Polar residues" evidence="1">
    <location>
        <begin position="252"/>
        <end position="267"/>
    </location>
</feature>
<dbReference type="HOGENOM" id="CLU_448381_0_0_1"/>
<feature type="transmembrane region" description="Helical" evidence="2">
    <location>
        <begin position="358"/>
        <end position="376"/>
    </location>
</feature>
<dbReference type="eggNOG" id="ENOG502SQER">
    <property type="taxonomic scope" value="Eukaryota"/>
</dbReference>
<sequence>MQAVLLAVLSARTPSAEEITQNLGTLIVTNMAYAVTTLVLGFTNQQNQLNLYDALVVLYLLSPSWAAIFFTMPQYNRHKKSEPIVKVLAIVQSYLLFACAFAILGNASTFGSSPECNSHLVFVIFRPFHVLNAGRNAFLVLLSIVALIYTVLLYCDYQTLIWRFFKEKEYIAILEKGRTTTRKLLEKLRLMKPSPDLQNGDAEKGKQDSTNPPLSRQTSHHPKHPNNQGIPSGTGRRHSGKNMFRTSRRGSSKPTNASTSLNESAGDSQLFPDNPNIAQPHTEGVRGGGTTCRTQHPNAAPSGRPLAVSFSEASSDGDLPPTSLASRENEDPLAGLPFAGLPSFAFDTSYRANINGRLIVNLLLILATSALAILNTELLRAWNHPQSDSGSSEGSWGFGQILPLFLTVLPAWNACKAFKKHGLGEKRKDSRKVRVKASSSKKGSARRPASPRRRPDPVSNGDAGANASPFSIPFPFGPSPFSATSNYPNTNREGTATQYASGAKIEQVEDESSHRETSSDEEEVPKPGQSGVHSL</sequence>
<reference evidence="3 4" key="1">
    <citation type="journal article" date="2012" name="Science">
        <title>The Paleozoic origin of enzymatic lignin decomposition reconstructed from 31 fungal genomes.</title>
        <authorList>
            <person name="Floudas D."/>
            <person name="Binder M."/>
            <person name="Riley R."/>
            <person name="Barry K."/>
            <person name="Blanchette R.A."/>
            <person name="Henrissat B."/>
            <person name="Martinez A.T."/>
            <person name="Otillar R."/>
            <person name="Spatafora J.W."/>
            <person name="Yadav J.S."/>
            <person name="Aerts A."/>
            <person name="Benoit I."/>
            <person name="Boyd A."/>
            <person name="Carlson A."/>
            <person name="Copeland A."/>
            <person name="Coutinho P.M."/>
            <person name="de Vries R.P."/>
            <person name="Ferreira P."/>
            <person name="Findley K."/>
            <person name="Foster B."/>
            <person name="Gaskell J."/>
            <person name="Glotzer D."/>
            <person name="Gorecki P."/>
            <person name="Heitman J."/>
            <person name="Hesse C."/>
            <person name="Hori C."/>
            <person name="Igarashi K."/>
            <person name="Jurgens J.A."/>
            <person name="Kallen N."/>
            <person name="Kersten P."/>
            <person name="Kohler A."/>
            <person name="Kuees U."/>
            <person name="Kumar T.K.A."/>
            <person name="Kuo A."/>
            <person name="LaButti K."/>
            <person name="Larrondo L.F."/>
            <person name="Lindquist E."/>
            <person name="Ling A."/>
            <person name="Lombard V."/>
            <person name="Lucas S."/>
            <person name="Lundell T."/>
            <person name="Martin R."/>
            <person name="McLaughlin D.J."/>
            <person name="Morgenstern I."/>
            <person name="Morin E."/>
            <person name="Murat C."/>
            <person name="Nagy L.G."/>
            <person name="Nolan M."/>
            <person name="Ohm R.A."/>
            <person name="Patyshakuliyeva A."/>
            <person name="Rokas A."/>
            <person name="Ruiz-Duenas F.J."/>
            <person name="Sabat G."/>
            <person name="Salamov A."/>
            <person name="Samejima M."/>
            <person name="Schmutz J."/>
            <person name="Slot J.C."/>
            <person name="St John F."/>
            <person name="Stenlid J."/>
            <person name="Sun H."/>
            <person name="Sun S."/>
            <person name="Syed K."/>
            <person name="Tsang A."/>
            <person name="Wiebenga A."/>
            <person name="Young D."/>
            <person name="Pisabarro A."/>
            <person name="Eastwood D.C."/>
            <person name="Martin F."/>
            <person name="Cullen D."/>
            <person name="Grigoriev I.V."/>
            <person name="Hibbett D.S."/>
        </authorList>
    </citation>
    <scope>NUCLEOTIDE SEQUENCE [LARGE SCALE GENOMIC DNA]</scope>
    <source>
        <strain evidence="3 4">ATCC 11539</strain>
    </source>
</reference>
<evidence type="ECO:0000256" key="2">
    <source>
        <dbReference type="SAM" id="Phobius"/>
    </source>
</evidence>
<keyword evidence="2" id="KW-0812">Transmembrane</keyword>
<organism evidence="3 4">
    <name type="scientific">Gloeophyllum trabeum (strain ATCC 11539 / FP-39264 / Madison 617)</name>
    <name type="common">Brown rot fungus</name>
    <dbReference type="NCBI Taxonomy" id="670483"/>
    <lineage>
        <taxon>Eukaryota</taxon>
        <taxon>Fungi</taxon>
        <taxon>Dikarya</taxon>
        <taxon>Basidiomycota</taxon>
        <taxon>Agaricomycotina</taxon>
        <taxon>Agaricomycetes</taxon>
        <taxon>Gloeophyllales</taxon>
        <taxon>Gloeophyllaceae</taxon>
        <taxon>Gloeophyllum</taxon>
    </lineage>
</organism>
<dbReference type="EMBL" id="KB469309">
    <property type="protein sequence ID" value="EPQ51727.1"/>
    <property type="molecule type" value="Genomic_DNA"/>
</dbReference>
<feature type="transmembrane region" description="Helical" evidence="2">
    <location>
        <begin position="137"/>
        <end position="155"/>
    </location>
</feature>
<dbReference type="KEGG" id="gtr:GLOTRDRAFT_117755"/>
<feature type="compositionally biased region" description="Low complexity" evidence="1">
    <location>
        <begin position="468"/>
        <end position="482"/>
    </location>
</feature>
<evidence type="ECO:0000313" key="3">
    <source>
        <dbReference type="EMBL" id="EPQ51727.1"/>
    </source>
</evidence>
<keyword evidence="2" id="KW-1133">Transmembrane helix</keyword>
<dbReference type="Proteomes" id="UP000030669">
    <property type="component" value="Unassembled WGS sequence"/>
</dbReference>
<feature type="transmembrane region" description="Helical" evidence="2">
    <location>
        <begin position="51"/>
        <end position="72"/>
    </location>
</feature>
<feature type="compositionally biased region" description="Polar residues" evidence="1">
    <location>
        <begin position="208"/>
        <end position="217"/>
    </location>
</feature>
<feature type="transmembrane region" description="Helical" evidence="2">
    <location>
        <begin position="84"/>
        <end position="104"/>
    </location>
</feature>
<gene>
    <name evidence="3" type="ORF">GLOTRDRAFT_117755</name>
</gene>
<feature type="compositionally biased region" description="Polar residues" evidence="1">
    <location>
        <begin position="483"/>
        <end position="500"/>
    </location>
</feature>